<name>A0ABR9JJK6_9ACTN</name>
<organism evidence="2 3">
    <name type="scientific">Actinomadura algeriensis</name>
    <dbReference type="NCBI Taxonomy" id="1679523"/>
    <lineage>
        <taxon>Bacteria</taxon>
        <taxon>Bacillati</taxon>
        <taxon>Actinomycetota</taxon>
        <taxon>Actinomycetes</taxon>
        <taxon>Streptosporangiales</taxon>
        <taxon>Thermomonosporaceae</taxon>
        <taxon>Actinomadura</taxon>
    </lineage>
</organism>
<protein>
    <submittedName>
        <fullName evidence="2">Spy/CpxP family protein refolding chaperone</fullName>
    </submittedName>
</protein>
<comment type="caution">
    <text evidence="2">The sequence shown here is derived from an EMBL/GenBank/DDBJ whole genome shotgun (WGS) entry which is preliminary data.</text>
</comment>
<evidence type="ECO:0000256" key="1">
    <source>
        <dbReference type="SAM" id="SignalP"/>
    </source>
</evidence>
<dbReference type="Proteomes" id="UP000627838">
    <property type="component" value="Unassembled WGS sequence"/>
</dbReference>
<sequence>MKLKKAAVVTALAGSALSIGAFATPAHAASWHNTGQTFYWHSSCDAAGKAGMRSGWLAYDCKGSSAPWASYELWGLY</sequence>
<accession>A0ABR9JJK6</accession>
<dbReference type="RefSeq" id="WP_192757713.1">
    <property type="nucleotide sequence ID" value="NZ_JADBDZ010000001.1"/>
</dbReference>
<proteinExistence type="predicted"/>
<keyword evidence="1" id="KW-0732">Signal</keyword>
<gene>
    <name evidence="2" type="ORF">H4W34_000571</name>
</gene>
<feature type="signal peptide" evidence="1">
    <location>
        <begin position="1"/>
        <end position="28"/>
    </location>
</feature>
<feature type="chain" id="PRO_5045715540" evidence="1">
    <location>
        <begin position="29"/>
        <end position="77"/>
    </location>
</feature>
<evidence type="ECO:0000313" key="2">
    <source>
        <dbReference type="EMBL" id="MBE1530738.1"/>
    </source>
</evidence>
<keyword evidence="3" id="KW-1185">Reference proteome</keyword>
<dbReference type="EMBL" id="JADBDZ010000001">
    <property type="protein sequence ID" value="MBE1530738.1"/>
    <property type="molecule type" value="Genomic_DNA"/>
</dbReference>
<reference evidence="2 3" key="1">
    <citation type="submission" date="2020-10" db="EMBL/GenBank/DDBJ databases">
        <title>Sequencing the genomes of 1000 actinobacteria strains.</title>
        <authorList>
            <person name="Klenk H.-P."/>
        </authorList>
    </citation>
    <scope>NUCLEOTIDE SEQUENCE [LARGE SCALE GENOMIC DNA]</scope>
    <source>
        <strain evidence="2 3">DSM 46744</strain>
    </source>
</reference>
<evidence type="ECO:0000313" key="3">
    <source>
        <dbReference type="Proteomes" id="UP000627838"/>
    </source>
</evidence>